<dbReference type="Gene3D" id="1.25.10.10">
    <property type="entry name" value="Leucine-rich Repeat Variant"/>
    <property type="match status" value="1"/>
</dbReference>
<evidence type="ECO:0000313" key="13">
    <source>
        <dbReference type="EMBL" id="GAA5805996.1"/>
    </source>
</evidence>
<dbReference type="EMBL" id="BAABUJ010000054">
    <property type="protein sequence ID" value="GAA5805996.1"/>
    <property type="molecule type" value="Genomic_DNA"/>
</dbReference>
<keyword evidence="8 9" id="KW-0539">Nucleus</keyword>
<dbReference type="InterPro" id="IPR001494">
    <property type="entry name" value="Importin-beta_N"/>
</dbReference>
<protein>
    <recommendedName>
        <fullName evidence="3 9">Exportin-T</fullName>
    </recommendedName>
    <alternativeName>
        <fullName evidence="9">Exportin(tRNA)</fullName>
    </alternativeName>
    <alternativeName>
        <fullName evidence="9">tRNA exportin</fullName>
    </alternativeName>
</protein>
<dbReference type="InterPro" id="IPR016024">
    <property type="entry name" value="ARM-type_fold"/>
</dbReference>
<evidence type="ECO:0000256" key="3">
    <source>
        <dbReference type="ARBA" id="ARBA00018928"/>
    </source>
</evidence>
<dbReference type="Pfam" id="PF08389">
    <property type="entry name" value="Xpo1"/>
    <property type="match status" value="1"/>
</dbReference>
<dbReference type="SUPFAM" id="SSF48371">
    <property type="entry name" value="ARM repeat"/>
    <property type="match status" value="1"/>
</dbReference>
<feature type="domain" description="Exportin-1/Importin-beta-like" evidence="11">
    <location>
        <begin position="104"/>
        <end position="258"/>
    </location>
</feature>
<comment type="function">
    <text evidence="9">tRNA nucleus export receptor which facilitates tRNA translocation across the nuclear pore complex.</text>
</comment>
<evidence type="ECO:0000256" key="1">
    <source>
        <dbReference type="ARBA" id="ARBA00004496"/>
    </source>
</evidence>
<keyword evidence="5 9" id="KW-0963">Cytoplasm</keyword>
<accession>A0ABP9YGB0</accession>
<sequence length="997" mass="114436">MDQIEQAVMYALGPQVDPNLKAQANAYCEQVKNSEDGWQLCIQLFMKEPKALPEARFFSLQVVENTLRNRYDSLDSAAVEYIQRTMMEYLRREFVDNTNASEESFIRNKTAQSLTILFTHVYPTIWPSFFKEMMAVAKTPSGTPSHEKAADFFLRLCISIDEEIARMDIPRSREEVIRNTNIKDAMRLGDIQLLASFWFELLQEFRSTNPSIAQLALKNIGSYIAWMDISLVVNDQVMNVLYELLADSNLRIPACECLADVISKGMLPMDKLNMLQMLNITNMLTRLDLSDPEFVEYVARLINALGTELCKIYAETSLPVEGKTTAWSMIEQVTPYLLQFLANEFDDTSSAVFPFVNDMLYIYKRQKKQQQSLSQGQHEFLVSLLNVVVVKLRYDDETEWDADEDEPEEEALFFEMRKNLRIFAEHIAMINEELYVRYIHSFVMDTLNKYKNGTELNWRDVELCLYVLYCYGEALSKASMIFVNPDDTLSPLGDLVAEMVSSNISAYPHPSTALQYFENISRYYQYFEQRPALLPQALAAFVDTRGLHHPVKQIRTRCWYLFQRFVKNLRPKMGNYVENVLSSLGDLLTIQSEPVVETNTMDGMPIPAASTFDSQLYLFETVGLLISLEGIDPMKQTEYLQIVLEPLVKGIQTSMGQSYSPEDELFLLQLHHYIMAIGSVAKGFPTLVKSADSVQQPWAAVFVQATEIILSALRNFNQISVIRDAVRYTFARLITCLGSEVLPYLPNLIDGLLTECEVTELVDFLPFIGLVAHKYKPMIEPIIDELLLPLVRRVFDFLNTTPTGTDEAVLLLDLRKAYLNFILSLFNSNVESVFVSERNLEHLPTIMQTFVHFAKDNSDPTTQKMSFGVFLKMVNSWTMPVENVNNQQPVPGFDQFVYNELLPITFTVPMSAAFNLADGQSILVPYKIYWVFGEMTTIQKTLFVKQGNNFIEYMNNVFFPSIQCPTETAERYCQAVRQYDSRAFKKYFQSFISEAKN</sequence>
<evidence type="ECO:0000256" key="5">
    <source>
        <dbReference type="ARBA" id="ARBA00022490"/>
    </source>
</evidence>
<dbReference type="Pfam" id="PF03810">
    <property type="entry name" value="IBN_N"/>
    <property type="match status" value="1"/>
</dbReference>
<comment type="caution">
    <text evidence="13">The sequence shown here is derived from an EMBL/GenBank/DDBJ whole genome shotgun (WGS) entry which is preliminary data.</text>
</comment>
<dbReference type="Proteomes" id="UP001476247">
    <property type="component" value="Unassembled WGS sequence"/>
</dbReference>
<keyword evidence="6 9" id="KW-0820">tRNA-binding</keyword>
<dbReference type="InterPro" id="IPR011989">
    <property type="entry name" value="ARM-like"/>
</dbReference>
<evidence type="ECO:0000256" key="8">
    <source>
        <dbReference type="ARBA" id="ARBA00023242"/>
    </source>
</evidence>
<evidence type="ECO:0000259" key="10">
    <source>
        <dbReference type="Pfam" id="PF03810"/>
    </source>
</evidence>
<evidence type="ECO:0000256" key="6">
    <source>
        <dbReference type="ARBA" id="ARBA00022555"/>
    </source>
</evidence>
<dbReference type="Pfam" id="PF19282">
    <property type="entry name" value="Exportin-T"/>
    <property type="match status" value="1"/>
</dbReference>
<evidence type="ECO:0000256" key="7">
    <source>
        <dbReference type="ARBA" id="ARBA00022884"/>
    </source>
</evidence>
<evidence type="ECO:0000259" key="11">
    <source>
        <dbReference type="Pfam" id="PF08389"/>
    </source>
</evidence>
<evidence type="ECO:0000259" key="12">
    <source>
        <dbReference type="Pfam" id="PF19282"/>
    </source>
</evidence>
<dbReference type="InterPro" id="IPR013598">
    <property type="entry name" value="Exportin-1/Importin-b-like"/>
</dbReference>
<gene>
    <name evidence="13" type="ORF">HPULCUR_011523</name>
</gene>
<evidence type="ECO:0000313" key="14">
    <source>
        <dbReference type="Proteomes" id="UP001476247"/>
    </source>
</evidence>
<keyword evidence="14" id="KW-1185">Reference proteome</keyword>
<keyword evidence="4 9" id="KW-0813">Transport</keyword>
<dbReference type="PANTHER" id="PTHR15952">
    <property type="entry name" value="EXPORTIN-T/LOS1"/>
    <property type="match status" value="1"/>
</dbReference>
<comment type="subcellular location">
    <subcellularLocation>
        <location evidence="1 9">Cytoplasm</location>
    </subcellularLocation>
    <subcellularLocation>
        <location evidence="9">Nucleus</location>
    </subcellularLocation>
    <text evidence="9">Shuttles between the nucleus and the cytoplasm.</text>
</comment>
<comment type="similarity">
    <text evidence="2 9">Belongs to the exportin family.</text>
</comment>
<proteinExistence type="inferred from homology"/>
<keyword evidence="7 9" id="KW-0694">RNA-binding</keyword>
<evidence type="ECO:0000256" key="4">
    <source>
        <dbReference type="ARBA" id="ARBA00022448"/>
    </source>
</evidence>
<name>A0ABP9YGB0_9FUNG</name>
<reference evidence="13 14" key="1">
    <citation type="submission" date="2024-04" db="EMBL/GenBank/DDBJ databases">
        <title>genome sequences of Mucor flavus KT1a and Helicostylum pulchrum KT1b strains isolation_sourced from the surface of a dry-aged beef.</title>
        <authorList>
            <person name="Toyotome T."/>
            <person name="Hosono M."/>
            <person name="Torimaru M."/>
            <person name="Fukuda K."/>
            <person name="Mikami N."/>
        </authorList>
    </citation>
    <scope>NUCLEOTIDE SEQUENCE [LARGE SCALE GENOMIC DNA]</scope>
    <source>
        <strain evidence="13 14">KT1b</strain>
    </source>
</reference>
<feature type="domain" description="Importin N-terminal" evidence="10">
    <location>
        <begin position="24"/>
        <end position="90"/>
    </location>
</feature>
<organism evidence="13 14">
    <name type="scientific">Helicostylum pulchrum</name>
    <dbReference type="NCBI Taxonomy" id="562976"/>
    <lineage>
        <taxon>Eukaryota</taxon>
        <taxon>Fungi</taxon>
        <taxon>Fungi incertae sedis</taxon>
        <taxon>Mucoromycota</taxon>
        <taxon>Mucoromycotina</taxon>
        <taxon>Mucoromycetes</taxon>
        <taxon>Mucorales</taxon>
        <taxon>Mucorineae</taxon>
        <taxon>Mucoraceae</taxon>
        <taxon>Helicostylum</taxon>
    </lineage>
</organism>
<dbReference type="InterPro" id="IPR045546">
    <property type="entry name" value="Exportin-T_C"/>
</dbReference>
<dbReference type="InterPro" id="IPR040017">
    <property type="entry name" value="XPOT"/>
</dbReference>
<evidence type="ECO:0000256" key="2">
    <source>
        <dbReference type="ARBA" id="ARBA00009466"/>
    </source>
</evidence>
<evidence type="ECO:0000256" key="9">
    <source>
        <dbReference type="RuleBase" id="RU366037"/>
    </source>
</evidence>
<dbReference type="PANTHER" id="PTHR15952:SF11">
    <property type="entry name" value="EXPORTIN-T"/>
    <property type="match status" value="1"/>
</dbReference>
<feature type="domain" description="Exportin-T C-terminal" evidence="12">
    <location>
        <begin position="322"/>
        <end position="995"/>
    </location>
</feature>